<dbReference type="EMBL" id="BTSY01000003">
    <property type="protein sequence ID" value="GMT19904.1"/>
    <property type="molecule type" value="Genomic_DNA"/>
</dbReference>
<feature type="transmembrane region" description="Helical" evidence="1">
    <location>
        <begin position="19"/>
        <end position="36"/>
    </location>
</feature>
<gene>
    <name evidence="2" type="ORF">PFISCL1PPCAC_11201</name>
</gene>
<comment type="caution">
    <text evidence="2">The sequence shown here is derived from an EMBL/GenBank/DDBJ whole genome shotgun (WGS) entry which is preliminary data.</text>
</comment>
<dbReference type="AlphaFoldDB" id="A0AAV5VND3"/>
<name>A0AAV5VND3_9BILA</name>
<dbReference type="Proteomes" id="UP001432322">
    <property type="component" value="Unassembled WGS sequence"/>
</dbReference>
<keyword evidence="1" id="KW-1133">Transmembrane helix</keyword>
<keyword evidence="1" id="KW-0472">Membrane</keyword>
<reference evidence="2" key="1">
    <citation type="submission" date="2023-10" db="EMBL/GenBank/DDBJ databases">
        <title>Genome assembly of Pristionchus species.</title>
        <authorList>
            <person name="Yoshida K."/>
            <person name="Sommer R.J."/>
        </authorList>
    </citation>
    <scope>NUCLEOTIDE SEQUENCE</scope>
    <source>
        <strain evidence="2">RS5133</strain>
    </source>
</reference>
<sequence length="399" mass="44426">TDCLGQYKSDLFRIKHQSVIMRLLLIAGCLALFSIAECRVRFTYSSIYDEYDLIEQSKVPIDECLNVTRCAIFVSISKDPKYKDVYSKIQVARSTPNGKIMNLNELAAQRNFVTREITPYFVSTAGSLDTVWISNTNEKRVAAPFVIYSVNLSEEPNFIKTSGVFDAADLPNGGAQRGKIVTVMSAVPFTTTIEGNENTTARVFTAGFDNAYVYGNNPDKCRTLLQTSLDKVASFQINGPIVSIAFSDSPIGQLVDSKNIIKTSLTYAYDNLDMKSYGFVMSQGFIGCSSGEAYRSSIYEKSVRFNLRANDIHFVHLKASIYTDFDHLLRLTTDDDHDNMIATSLLQTTETCVPTKKLTVDFDQTGANSFALVYQYNGKDCNGKMNKSVANPKIRALRV</sequence>
<organism evidence="2 3">
    <name type="scientific">Pristionchus fissidentatus</name>
    <dbReference type="NCBI Taxonomy" id="1538716"/>
    <lineage>
        <taxon>Eukaryota</taxon>
        <taxon>Metazoa</taxon>
        <taxon>Ecdysozoa</taxon>
        <taxon>Nematoda</taxon>
        <taxon>Chromadorea</taxon>
        <taxon>Rhabditida</taxon>
        <taxon>Rhabditina</taxon>
        <taxon>Diplogasteromorpha</taxon>
        <taxon>Diplogasteroidea</taxon>
        <taxon>Neodiplogasteridae</taxon>
        <taxon>Pristionchus</taxon>
    </lineage>
</organism>
<keyword evidence="1" id="KW-0812">Transmembrane</keyword>
<keyword evidence="3" id="KW-1185">Reference proteome</keyword>
<evidence type="ECO:0000256" key="1">
    <source>
        <dbReference type="SAM" id="Phobius"/>
    </source>
</evidence>
<feature type="non-terminal residue" evidence="2">
    <location>
        <position position="1"/>
    </location>
</feature>
<accession>A0AAV5VND3</accession>
<protein>
    <submittedName>
        <fullName evidence="2">Uncharacterized protein</fullName>
    </submittedName>
</protein>
<evidence type="ECO:0000313" key="3">
    <source>
        <dbReference type="Proteomes" id="UP001432322"/>
    </source>
</evidence>
<evidence type="ECO:0000313" key="2">
    <source>
        <dbReference type="EMBL" id="GMT19904.1"/>
    </source>
</evidence>
<proteinExistence type="predicted"/>